<feature type="non-terminal residue" evidence="1">
    <location>
        <position position="20"/>
    </location>
</feature>
<evidence type="ECO:0000313" key="2">
    <source>
        <dbReference type="Proteomes" id="UP000028524"/>
    </source>
</evidence>
<evidence type="ECO:0000313" key="1">
    <source>
        <dbReference type="EMBL" id="KFA69355.1"/>
    </source>
</evidence>
<name>A0A084QZH0_STAC4</name>
<proteinExistence type="predicted"/>
<reference evidence="1 2" key="1">
    <citation type="journal article" date="2014" name="BMC Genomics">
        <title>Comparative genome sequencing reveals chemotype-specific gene clusters in the toxigenic black mold Stachybotrys.</title>
        <authorList>
            <person name="Semeiks J."/>
            <person name="Borek D."/>
            <person name="Otwinowski Z."/>
            <person name="Grishin N.V."/>
        </authorList>
    </citation>
    <scope>NUCLEOTIDE SEQUENCE [LARGE SCALE GENOMIC DNA]</scope>
    <source>
        <strain evidence="1 2">IBT 40285</strain>
    </source>
</reference>
<dbReference type="AlphaFoldDB" id="A0A084QZH0"/>
<dbReference type="InParanoid" id="A0A084QZH0"/>
<dbReference type="EMBL" id="KL659519">
    <property type="protein sequence ID" value="KFA69355.1"/>
    <property type="molecule type" value="Genomic_DNA"/>
</dbReference>
<dbReference type="HOGENOM" id="CLU_3428562_0_0_1"/>
<organism evidence="1 2">
    <name type="scientific">Stachybotrys chlorohalonatus (strain IBT 40285)</name>
    <dbReference type="NCBI Taxonomy" id="1283841"/>
    <lineage>
        <taxon>Eukaryota</taxon>
        <taxon>Fungi</taxon>
        <taxon>Dikarya</taxon>
        <taxon>Ascomycota</taxon>
        <taxon>Pezizomycotina</taxon>
        <taxon>Sordariomycetes</taxon>
        <taxon>Hypocreomycetidae</taxon>
        <taxon>Hypocreales</taxon>
        <taxon>Stachybotryaceae</taxon>
        <taxon>Stachybotrys</taxon>
    </lineage>
</organism>
<protein>
    <submittedName>
        <fullName evidence="1">Uncharacterized protein</fullName>
    </submittedName>
</protein>
<accession>A0A084QZH0</accession>
<gene>
    <name evidence="1" type="ORF">S40285_10892</name>
</gene>
<sequence length="20" mass="2109">MEGATGTDASLMQVMLRALL</sequence>
<keyword evidence="2" id="KW-1185">Reference proteome</keyword>
<dbReference type="Proteomes" id="UP000028524">
    <property type="component" value="Unassembled WGS sequence"/>
</dbReference>